<dbReference type="AlphaFoldDB" id="A0A1H7P9Z5"/>
<evidence type="ECO:0000256" key="1">
    <source>
        <dbReference type="SAM" id="Phobius"/>
    </source>
</evidence>
<feature type="transmembrane region" description="Helical" evidence="1">
    <location>
        <begin position="35"/>
        <end position="53"/>
    </location>
</feature>
<keyword evidence="1" id="KW-0812">Transmembrane</keyword>
<evidence type="ECO:0000313" key="3">
    <source>
        <dbReference type="Proteomes" id="UP000183894"/>
    </source>
</evidence>
<reference evidence="2 3" key="1">
    <citation type="submission" date="2016-10" db="EMBL/GenBank/DDBJ databases">
        <authorList>
            <person name="de Groot N.N."/>
        </authorList>
    </citation>
    <scope>NUCLEOTIDE SEQUENCE [LARGE SCALE GENOMIC DNA]</scope>
    <source>
        <strain evidence="2 3">CDM_5</strain>
    </source>
</reference>
<protein>
    <submittedName>
        <fullName evidence="2">Uncharacterized protein</fullName>
    </submittedName>
</protein>
<keyword evidence="1" id="KW-1133">Transmembrane helix</keyword>
<dbReference type="EMBL" id="FOAD01000004">
    <property type="protein sequence ID" value="SEL32563.1"/>
    <property type="molecule type" value="Genomic_DNA"/>
</dbReference>
<feature type="transmembrane region" description="Helical" evidence="1">
    <location>
        <begin position="7"/>
        <end position="23"/>
    </location>
</feature>
<proteinExistence type="predicted"/>
<evidence type="ECO:0000313" key="2">
    <source>
        <dbReference type="EMBL" id="SEL32563.1"/>
    </source>
</evidence>
<gene>
    <name evidence="2" type="ORF">SAMN04488691_10426</name>
</gene>
<dbReference type="Proteomes" id="UP000183894">
    <property type="component" value="Unassembled WGS sequence"/>
</dbReference>
<name>A0A1H7P9Z5_HALLR</name>
<accession>A0A1H7P9Z5</accession>
<keyword evidence="1" id="KW-0472">Membrane</keyword>
<organism evidence="2 3">
    <name type="scientific">Haloferax larsenii</name>
    <dbReference type="NCBI Taxonomy" id="302484"/>
    <lineage>
        <taxon>Archaea</taxon>
        <taxon>Methanobacteriati</taxon>
        <taxon>Methanobacteriota</taxon>
        <taxon>Stenosarchaea group</taxon>
        <taxon>Halobacteria</taxon>
        <taxon>Halobacteriales</taxon>
        <taxon>Haloferacaceae</taxon>
        <taxon>Haloferax</taxon>
    </lineage>
</organism>
<sequence length="62" mass="6820">MDNGTALIVSSLGMLIIAVYQLYAYTTESHSTERLWLAGVALLVMLGAIYSGMKMRAKQNPR</sequence>